<dbReference type="Proteomes" id="UP001229421">
    <property type="component" value="Unassembled WGS sequence"/>
</dbReference>
<dbReference type="AlphaFoldDB" id="A0AAD8LC93"/>
<keyword evidence="2" id="KW-1185">Reference proteome</keyword>
<evidence type="ECO:0000313" key="2">
    <source>
        <dbReference type="Proteomes" id="UP001229421"/>
    </source>
</evidence>
<name>A0AAD8LC93_TARER</name>
<protein>
    <submittedName>
        <fullName evidence="1">Uncharacterized protein</fullName>
    </submittedName>
</protein>
<gene>
    <name evidence="1" type="ORF">QVD17_04135</name>
</gene>
<evidence type="ECO:0000313" key="1">
    <source>
        <dbReference type="EMBL" id="KAK1438328.1"/>
    </source>
</evidence>
<sequence>MPILVQLDPPYHPNHASCCNHTSELASTSSSYALYVQIHQSLPTHHNLYLLHHNLYLSFVYIYPRFDKIHHNSVNANPSKSIHIQKPPLCCRLLRCSSG</sequence>
<proteinExistence type="predicted"/>
<comment type="caution">
    <text evidence="1">The sequence shown here is derived from an EMBL/GenBank/DDBJ whole genome shotgun (WGS) entry which is preliminary data.</text>
</comment>
<reference evidence="1" key="1">
    <citation type="journal article" date="2023" name="bioRxiv">
        <title>Improved chromosome-level genome assembly for marigold (Tagetes erecta).</title>
        <authorList>
            <person name="Jiang F."/>
            <person name="Yuan L."/>
            <person name="Wang S."/>
            <person name="Wang H."/>
            <person name="Xu D."/>
            <person name="Wang A."/>
            <person name="Fan W."/>
        </authorList>
    </citation>
    <scope>NUCLEOTIDE SEQUENCE</scope>
    <source>
        <strain evidence="1">WSJ</strain>
        <tissue evidence="1">Leaf</tissue>
    </source>
</reference>
<accession>A0AAD8LC93</accession>
<dbReference type="EMBL" id="JAUHHV010000001">
    <property type="protein sequence ID" value="KAK1438328.1"/>
    <property type="molecule type" value="Genomic_DNA"/>
</dbReference>
<organism evidence="1 2">
    <name type="scientific">Tagetes erecta</name>
    <name type="common">African marigold</name>
    <dbReference type="NCBI Taxonomy" id="13708"/>
    <lineage>
        <taxon>Eukaryota</taxon>
        <taxon>Viridiplantae</taxon>
        <taxon>Streptophyta</taxon>
        <taxon>Embryophyta</taxon>
        <taxon>Tracheophyta</taxon>
        <taxon>Spermatophyta</taxon>
        <taxon>Magnoliopsida</taxon>
        <taxon>eudicotyledons</taxon>
        <taxon>Gunneridae</taxon>
        <taxon>Pentapetalae</taxon>
        <taxon>asterids</taxon>
        <taxon>campanulids</taxon>
        <taxon>Asterales</taxon>
        <taxon>Asteraceae</taxon>
        <taxon>Asteroideae</taxon>
        <taxon>Heliantheae alliance</taxon>
        <taxon>Tageteae</taxon>
        <taxon>Tagetes</taxon>
    </lineage>
</organism>